<dbReference type="EMBL" id="KN657663">
    <property type="protein sequence ID" value="KHN21694.1"/>
    <property type="molecule type" value="Genomic_DNA"/>
</dbReference>
<dbReference type="AlphaFoldDB" id="A0A0B2QNE3"/>
<dbReference type="Proteomes" id="UP000053555">
    <property type="component" value="Unassembled WGS sequence"/>
</dbReference>
<accession>A0A0B2QNE3</accession>
<sequence length="43" mass="5010">MAPMAPSHCAMHVGLDSRRRREERVQPLPCWHRWRDGIDAGVQ</sequence>
<gene>
    <name evidence="1" type="ORF">glysoja_050062</name>
</gene>
<name>A0A0B2QNE3_GLYSO</name>
<proteinExistence type="predicted"/>
<organism evidence="1">
    <name type="scientific">Glycine soja</name>
    <name type="common">Wild soybean</name>
    <dbReference type="NCBI Taxonomy" id="3848"/>
    <lineage>
        <taxon>Eukaryota</taxon>
        <taxon>Viridiplantae</taxon>
        <taxon>Streptophyta</taxon>
        <taxon>Embryophyta</taxon>
        <taxon>Tracheophyta</taxon>
        <taxon>Spermatophyta</taxon>
        <taxon>Magnoliopsida</taxon>
        <taxon>eudicotyledons</taxon>
        <taxon>Gunneridae</taxon>
        <taxon>Pentapetalae</taxon>
        <taxon>rosids</taxon>
        <taxon>fabids</taxon>
        <taxon>Fabales</taxon>
        <taxon>Fabaceae</taxon>
        <taxon>Papilionoideae</taxon>
        <taxon>50 kb inversion clade</taxon>
        <taxon>NPAAA clade</taxon>
        <taxon>indigoferoid/millettioid clade</taxon>
        <taxon>Phaseoleae</taxon>
        <taxon>Glycine</taxon>
        <taxon>Glycine subgen. Soja</taxon>
    </lineage>
</organism>
<reference evidence="1" key="1">
    <citation type="submission" date="2014-07" db="EMBL/GenBank/DDBJ databases">
        <title>Identification of a novel salt tolerance gene in wild soybean by whole-genome sequencing.</title>
        <authorList>
            <person name="Lam H.-M."/>
            <person name="Qi X."/>
            <person name="Li M.-W."/>
            <person name="Liu X."/>
            <person name="Xie M."/>
            <person name="Ni M."/>
            <person name="Xu X."/>
        </authorList>
    </citation>
    <scope>NUCLEOTIDE SEQUENCE [LARGE SCALE GENOMIC DNA]</scope>
    <source>
        <tissue evidence="1">Root</tissue>
    </source>
</reference>
<evidence type="ECO:0000313" key="1">
    <source>
        <dbReference type="EMBL" id="KHN21694.1"/>
    </source>
</evidence>
<protein>
    <submittedName>
        <fullName evidence="1">Uncharacterized protein</fullName>
    </submittedName>
</protein>